<reference evidence="2 3" key="2">
    <citation type="submission" date="2018-11" db="EMBL/GenBank/DDBJ databases">
        <authorList>
            <consortium name="Pathogen Informatics"/>
        </authorList>
    </citation>
    <scope>NUCLEOTIDE SEQUENCE [LARGE SCALE GENOMIC DNA]</scope>
    <source>
        <strain evidence="2 3">Egypt</strain>
    </source>
</reference>
<proteinExistence type="predicted"/>
<protein>
    <submittedName>
        <fullName evidence="4">Sister chromatid cohesion protein</fullName>
    </submittedName>
</protein>
<gene>
    <name evidence="2" type="ORF">ECPE_LOCUS8358</name>
</gene>
<evidence type="ECO:0000256" key="1">
    <source>
        <dbReference type="SAM" id="MobiDB-lite"/>
    </source>
</evidence>
<feature type="region of interest" description="Disordered" evidence="1">
    <location>
        <begin position="219"/>
        <end position="296"/>
    </location>
</feature>
<dbReference type="WBParaSite" id="ECPE_0000838401-mRNA-1">
    <property type="protein sequence ID" value="ECPE_0000838401-mRNA-1"/>
    <property type="gene ID" value="ECPE_0000838401"/>
</dbReference>
<evidence type="ECO:0000313" key="3">
    <source>
        <dbReference type="Proteomes" id="UP000272942"/>
    </source>
</evidence>
<sequence>MEQSNLTTPRPQLHRKSVNIIDQDHMMVHELLGSPSIDGSQRKPIMSGLTRVEMAHALQQRWMDQSHELCQPMRQTDQVIFQLDQNRNAWQSDSEQPDEQEIVNSSVAEAITSSSKQLELLKPTNVNEPLPSDQVSSIRSASIRCKTSVRTRSPDGNVVESEIEESYPITIENPDYGAAEAHKRAFPANGYREEEMDGSNYPDINVVTCIQVSHFPDPTNASTTSIPPPVGTSVGASTITPLPLDAPTGQSKTTLTEQCNELDRSLQDKLPNKLPDQSAQQSASVSASASDELQVSMQQKLSSDWQQPKNLHQPIQIATERVQHSDPAKNVADLIRTKTSSRTYSGQGTLKDDVPPITLARTNLLPKEVGSVVNGSEPKNERTLLRNLPPQQLAQKRLKITDPARVEIDHMRRVLDSVCDDLVSILESILNRDFTACTVFYDHIRVLPMILGRLIAKLGYSPFEKELWQTQESLMRMMEEVKTKPSMILLRLVELGFYIFEVGYLIGEKILPFNFASRVHAIQTRIHVSSLINVYFCLGIDTFLC</sequence>
<dbReference type="EMBL" id="UZAN01045873">
    <property type="protein sequence ID" value="VDP83335.1"/>
    <property type="molecule type" value="Genomic_DNA"/>
</dbReference>
<dbReference type="Proteomes" id="UP000272942">
    <property type="component" value="Unassembled WGS sequence"/>
</dbReference>
<evidence type="ECO:0000313" key="2">
    <source>
        <dbReference type="EMBL" id="VDP83335.1"/>
    </source>
</evidence>
<keyword evidence="3" id="KW-1185">Reference proteome</keyword>
<organism evidence="4">
    <name type="scientific">Echinostoma caproni</name>
    <dbReference type="NCBI Taxonomy" id="27848"/>
    <lineage>
        <taxon>Eukaryota</taxon>
        <taxon>Metazoa</taxon>
        <taxon>Spiralia</taxon>
        <taxon>Lophotrochozoa</taxon>
        <taxon>Platyhelminthes</taxon>
        <taxon>Trematoda</taxon>
        <taxon>Digenea</taxon>
        <taxon>Plagiorchiida</taxon>
        <taxon>Echinostomata</taxon>
        <taxon>Echinostomatoidea</taxon>
        <taxon>Echinostomatidae</taxon>
        <taxon>Echinostoma</taxon>
    </lineage>
</organism>
<name>A0A183AN23_9TREM</name>
<reference evidence="4" key="1">
    <citation type="submission" date="2016-06" db="UniProtKB">
        <authorList>
            <consortium name="WormBaseParasite"/>
        </authorList>
    </citation>
    <scope>IDENTIFICATION</scope>
</reference>
<feature type="compositionally biased region" description="Low complexity" evidence="1">
    <location>
        <begin position="277"/>
        <end position="290"/>
    </location>
</feature>
<dbReference type="AlphaFoldDB" id="A0A183AN23"/>
<accession>A0A183AN23</accession>
<feature type="compositionally biased region" description="Basic and acidic residues" evidence="1">
    <location>
        <begin position="261"/>
        <end position="271"/>
    </location>
</feature>
<feature type="compositionally biased region" description="Polar residues" evidence="1">
    <location>
        <begin position="248"/>
        <end position="259"/>
    </location>
</feature>
<dbReference type="OrthoDB" id="10647722at2759"/>
<evidence type="ECO:0000313" key="4">
    <source>
        <dbReference type="WBParaSite" id="ECPE_0000838401-mRNA-1"/>
    </source>
</evidence>